<dbReference type="PANTHER" id="PTHR17224">
    <property type="entry name" value="PEPTIDYL-TRNA HYDROLASE"/>
    <property type="match status" value="1"/>
</dbReference>
<evidence type="ECO:0000256" key="2">
    <source>
        <dbReference type="ARBA" id="ARBA00022555"/>
    </source>
</evidence>
<organism evidence="8 9">
    <name type="scientific">Candidatus Anaerobiospirillum pullicola</name>
    <dbReference type="NCBI Taxonomy" id="2838451"/>
    <lineage>
        <taxon>Bacteria</taxon>
        <taxon>Pseudomonadati</taxon>
        <taxon>Pseudomonadota</taxon>
        <taxon>Gammaproteobacteria</taxon>
        <taxon>Aeromonadales</taxon>
        <taxon>Succinivibrionaceae</taxon>
        <taxon>Anaerobiospirillum</taxon>
    </lineage>
</organism>
<dbReference type="EMBL" id="JAHLFE010000145">
    <property type="protein sequence ID" value="MBU3844631.1"/>
    <property type="molecule type" value="Genomic_DNA"/>
</dbReference>
<reference evidence="8" key="2">
    <citation type="submission" date="2021-04" db="EMBL/GenBank/DDBJ databases">
        <authorList>
            <person name="Gilroy R."/>
        </authorList>
    </citation>
    <scope>NUCLEOTIDE SEQUENCE</scope>
    <source>
        <strain evidence="8">378</strain>
    </source>
</reference>
<dbReference type="SUPFAM" id="SSF53178">
    <property type="entry name" value="Peptidyl-tRNA hydrolase-like"/>
    <property type="match status" value="1"/>
</dbReference>
<keyword evidence="7" id="KW-0963">Cytoplasm</keyword>
<keyword evidence="2 7" id="KW-0820">tRNA-binding</keyword>
<name>A0A948X1N3_9GAMM</name>
<gene>
    <name evidence="7 8" type="primary">pth</name>
    <name evidence="8" type="ORF">H9847_07175</name>
</gene>
<dbReference type="AlphaFoldDB" id="A0A948X1N3"/>
<feature type="active site" description="Proton acceptor" evidence="7">
    <location>
        <position position="25"/>
    </location>
</feature>
<dbReference type="HAMAP" id="MF_00083">
    <property type="entry name" value="Pept_tRNA_hydro_bact"/>
    <property type="match status" value="1"/>
</dbReference>
<dbReference type="Gene3D" id="3.40.50.1470">
    <property type="entry name" value="Peptidyl-tRNA hydrolase"/>
    <property type="match status" value="1"/>
</dbReference>
<dbReference type="GO" id="GO:0004045">
    <property type="term" value="F:peptidyl-tRNA hydrolase activity"/>
    <property type="evidence" value="ECO:0007669"/>
    <property type="project" value="UniProtKB-UniRule"/>
</dbReference>
<comment type="subunit">
    <text evidence="7">Monomer.</text>
</comment>
<comment type="caution">
    <text evidence="8">The sequence shown here is derived from an EMBL/GenBank/DDBJ whole genome shotgun (WGS) entry which is preliminary data.</text>
</comment>
<dbReference type="GO" id="GO:0005737">
    <property type="term" value="C:cytoplasm"/>
    <property type="evidence" value="ECO:0007669"/>
    <property type="project" value="UniProtKB-SubCell"/>
</dbReference>
<dbReference type="InterPro" id="IPR001328">
    <property type="entry name" value="Pept_tRNA_hydro"/>
</dbReference>
<comment type="similarity">
    <text evidence="5 7">Belongs to the PTH family.</text>
</comment>
<comment type="catalytic activity">
    <reaction evidence="7">
        <text>an N-acyl-L-alpha-aminoacyl-tRNA + H2O = an N-acyl-L-amino acid + a tRNA + H(+)</text>
        <dbReference type="Rhea" id="RHEA:54448"/>
        <dbReference type="Rhea" id="RHEA-COMP:10123"/>
        <dbReference type="Rhea" id="RHEA-COMP:13883"/>
        <dbReference type="ChEBI" id="CHEBI:15377"/>
        <dbReference type="ChEBI" id="CHEBI:15378"/>
        <dbReference type="ChEBI" id="CHEBI:59874"/>
        <dbReference type="ChEBI" id="CHEBI:78442"/>
        <dbReference type="ChEBI" id="CHEBI:138191"/>
        <dbReference type="EC" id="3.1.1.29"/>
    </reaction>
</comment>
<sequence>MSDNANIKLIVGLGNVGSKYEHTRHNMGVDLLQMIADHYRITLQPQSKFFGLLGQGRIEGHDVKLLFPTTFMNESGRAVGAVCNFYKIAPEEMLVLHDELDLQPGQLKLKFGGGLAGHNGLKSITAHLGNSQNYYRLRIGIGKAPDTYSWVLGRPAPLDRSLLEEALHAATLNVGKIFTQGIAKATSAINGFKPQNFEV</sequence>
<evidence type="ECO:0000256" key="6">
    <source>
        <dbReference type="ARBA" id="ARBA00050038"/>
    </source>
</evidence>
<protein>
    <recommendedName>
        <fullName evidence="6 7">Peptidyl-tRNA hydrolase</fullName>
        <shortName evidence="7">Pth</shortName>
        <ecNumber evidence="1 7">3.1.1.29</ecNumber>
    </recommendedName>
</protein>
<comment type="function">
    <text evidence="7">Hydrolyzes ribosome-free peptidyl-tRNAs (with 1 or more amino acids incorporated), which drop off the ribosome during protein synthesis, or as a result of ribosome stalling.</text>
</comment>
<comment type="subcellular location">
    <subcellularLocation>
        <location evidence="7">Cytoplasm</location>
    </subcellularLocation>
</comment>
<dbReference type="InterPro" id="IPR036416">
    <property type="entry name" value="Pept_tRNA_hydro_sf"/>
</dbReference>
<keyword evidence="3 7" id="KW-0378">Hydrolase</keyword>
<dbReference type="GO" id="GO:0072344">
    <property type="term" value="P:rescue of stalled ribosome"/>
    <property type="evidence" value="ECO:0007669"/>
    <property type="project" value="UniProtKB-UniRule"/>
</dbReference>
<proteinExistence type="inferred from homology"/>
<dbReference type="Pfam" id="PF01195">
    <property type="entry name" value="Pept_tRNA_hydro"/>
    <property type="match status" value="1"/>
</dbReference>
<dbReference type="GO" id="GO:0006515">
    <property type="term" value="P:protein quality control for misfolded or incompletely synthesized proteins"/>
    <property type="evidence" value="ECO:0007669"/>
    <property type="project" value="UniProtKB-UniRule"/>
</dbReference>
<comment type="function">
    <text evidence="7">Catalyzes the release of premature peptidyl moieties from peptidyl-tRNA molecules trapped in stalled 50S ribosomal subunits, and thus maintains levels of free tRNAs and 50S ribosomes.</text>
</comment>
<evidence type="ECO:0000256" key="4">
    <source>
        <dbReference type="ARBA" id="ARBA00022884"/>
    </source>
</evidence>
<evidence type="ECO:0000313" key="9">
    <source>
        <dbReference type="Proteomes" id="UP000733611"/>
    </source>
</evidence>
<keyword evidence="4 7" id="KW-0694">RNA-binding</keyword>
<dbReference type="CDD" id="cd00462">
    <property type="entry name" value="PTH"/>
    <property type="match status" value="1"/>
</dbReference>
<evidence type="ECO:0000313" key="8">
    <source>
        <dbReference type="EMBL" id="MBU3844631.1"/>
    </source>
</evidence>
<dbReference type="NCBIfam" id="TIGR00447">
    <property type="entry name" value="pth"/>
    <property type="match status" value="1"/>
</dbReference>
<evidence type="ECO:0000256" key="5">
    <source>
        <dbReference type="ARBA" id="ARBA00038063"/>
    </source>
</evidence>
<accession>A0A948X1N3</accession>
<feature type="binding site" evidence="7">
    <location>
        <position position="71"/>
    </location>
    <ligand>
        <name>tRNA</name>
        <dbReference type="ChEBI" id="CHEBI:17843"/>
    </ligand>
</feature>
<dbReference type="PANTHER" id="PTHR17224:SF1">
    <property type="entry name" value="PEPTIDYL-TRNA HYDROLASE"/>
    <property type="match status" value="1"/>
</dbReference>
<dbReference type="Proteomes" id="UP000733611">
    <property type="component" value="Unassembled WGS sequence"/>
</dbReference>
<feature type="site" description="Stabilizes the basic form of H active site to accept a proton" evidence="7">
    <location>
        <position position="98"/>
    </location>
</feature>
<evidence type="ECO:0000256" key="1">
    <source>
        <dbReference type="ARBA" id="ARBA00013260"/>
    </source>
</evidence>
<feature type="binding site" evidence="7">
    <location>
        <position position="20"/>
    </location>
    <ligand>
        <name>tRNA</name>
        <dbReference type="ChEBI" id="CHEBI:17843"/>
    </ligand>
</feature>
<dbReference type="InterPro" id="IPR018171">
    <property type="entry name" value="Pept_tRNA_hydro_CS"/>
</dbReference>
<feature type="binding site" evidence="7">
    <location>
        <position position="119"/>
    </location>
    <ligand>
        <name>tRNA</name>
        <dbReference type="ChEBI" id="CHEBI:17843"/>
    </ligand>
</feature>
<dbReference type="PROSITE" id="PS01196">
    <property type="entry name" value="PEPT_TRNA_HYDROL_2"/>
    <property type="match status" value="1"/>
</dbReference>
<evidence type="ECO:0000256" key="7">
    <source>
        <dbReference type="HAMAP-Rule" id="MF_00083"/>
    </source>
</evidence>
<evidence type="ECO:0000256" key="3">
    <source>
        <dbReference type="ARBA" id="ARBA00022801"/>
    </source>
</evidence>
<reference evidence="8" key="1">
    <citation type="journal article" date="2021" name="PeerJ">
        <title>Extensive microbial diversity within the chicken gut microbiome revealed by metagenomics and culture.</title>
        <authorList>
            <person name="Gilroy R."/>
            <person name="Ravi A."/>
            <person name="Getino M."/>
            <person name="Pursley I."/>
            <person name="Horton D.L."/>
            <person name="Alikhan N.F."/>
            <person name="Baker D."/>
            <person name="Gharbi K."/>
            <person name="Hall N."/>
            <person name="Watson M."/>
            <person name="Adriaenssens E.M."/>
            <person name="Foster-Nyarko E."/>
            <person name="Jarju S."/>
            <person name="Secka A."/>
            <person name="Antonio M."/>
            <person name="Oren A."/>
            <person name="Chaudhuri R.R."/>
            <person name="La Ragione R."/>
            <person name="Hildebrand F."/>
            <person name="Pallen M.J."/>
        </authorList>
    </citation>
    <scope>NUCLEOTIDE SEQUENCE</scope>
    <source>
        <strain evidence="8">378</strain>
    </source>
</reference>
<feature type="site" description="Discriminates between blocked and unblocked aminoacyl-tRNA" evidence="7">
    <location>
        <position position="15"/>
    </location>
</feature>
<feature type="binding site" evidence="7">
    <location>
        <position position="73"/>
    </location>
    <ligand>
        <name>tRNA</name>
        <dbReference type="ChEBI" id="CHEBI:17843"/>
    </ligand>
</feature>
<dbReference type="EC" id="3.1.1.29" evidence="1 7"/>
<dbReference type="GO" id="GO:0000049">
    <property type="term" value="F:tRNA binding"/>
    <property type="evidence" value="ECO:0007669"/>
    <property type="project" value="UniProtKB-UniRule"/>
</dbReference>
<dbReference type="FunFam" id="3.40.50.1470:FF:000001">
    <property type="entry name" value="Peptidyl-tRNA hydrolase"/>
    <property type="match status" value="1"/>
</dbReference>